<proteinExistence type="predicted"/>
<sequence length="380" mass="42522">MSLRAAYPRSQSADAFTDADNTNNPPDIDTTEPEQQPDQKEWRMHGHYRPENWPLSRTISQQGIMRQYIRVWRHYIPVGTRDTILIIIDKTVNWGASTCRLTYRQIEQASGPRETQARAHIKWLVAEGLITVEHFRGAAKGMRITLNLDWEPSCLRVTFAENRGGVAKCTPTENRGGRQVTPTENRGTTPTENRGGTPTENRGTFRENASEGTAEGNSKLRGNDYSSPAGTEGSAPKSETFHPIRQRARPVVHGASGEKTPPAKENPPVPAAPLSDPNQATSDQTIVRVTPQAIEETLHRSAEQHWPKVAAWPDDQRRAVAQCIATNWRGEPDQAHRFAEWVVGTWSNIELTYAGPEYPEAVFINRHSVLLLSDFRGSPR</sequence>
<protein>
    <recommendedName>
        <fullName evidence="4">Helix-turn-helix domain-containing protein</fullName>
    </recommendedName>
</protein>
<organism evidence="2 3">
    <name type="scientific">Mesorhizobium huakuii</name>
    <dbReference type="NCBI Taxonomy" id="28104"/>
    <lineage>
        <taxon>Bacteria</taxon>
        <taxon>Pseudomonadati</taxon>
        <taxon>Pseudomonadota</taxon>
        <taxon>Alphaproteobacteria</taxon>
        <taxon>Hyphomicrobiales</taxon>
        <taxon>Phyllobacteriaceae</taxon>
        <taxon>Mesorhizobium</taxon>
    </lineage>
</organism>
<dbReference type="RefSeq" id="WP_322414506.1">
    <property type="nucleotide sequence ID" value="NZ_CP139858.1"/>
</dbReference>
<evidence type="ECO:0000313" key="2">
    <source>
        <dbReference type="EMBL" id="WQB99737.1"/>
    </source>
</evidence>
<dbReference type="EMBL" id="CP139858">
    <property type="protein sequence ID" value="WQB99737.1"/>
    <property type="molecule type" value="Genomic_DNA"/>
</dbReference>
<reference evidence="2 3" key="1">
    <citation type="submission" date="2023-11" db="EMBL/GenBank/DDBJ databases">
        <authorList>
            <person name="Panchal A.K."/>
            <person name="Meaney J.S."/>
            <person name="Karas B.J."/>
            <person name="diCenzo G.C."/>
        </authorList>
    </citation>
    <scope>NUCLEOTIDE SEQUENCE [LARGE SCALE GENOMIC DNA]</scope>
    <source>
        <strain evidence="2 3">NZP2235</strain>
    </source>
</reference>
<evidence type="ECO:0008006" key="4">
    <source>
        <dbReference type="Google" id="ProtNLM"/>
    </source>
</evidence>
<feature type="compositionally biased region" description="Polar residues" evidence="1">
    <location>
        <begin position="180"/>
        <end position="202"/>
    </location>
</feature>
<evidence type="ECO:0000313" key="3">
    <source>
        <dbReference type="Proteomes" id="UP001322481"/>
    </source>
</evidence>
<evidence type="ECO:0000256" key="1">
    <source>
        <dbReference type="SAM" id="MobiDB-lite"/>
    </source>
</evidence>
<feature type="region of interest" description="Disordered" evidence="1">
    <location>
        <begin position="166"/>
        <end position="282"/>
    </location>
</feature>
<feature type="region of interest" description="Disordered" evidence="1">
    <location>
        <begin position="1"/>
        <end position="41"/>
    </location>
</feature>
<gene>
    <name evidence="2" type="ORF">U0R22_003930</name>
</gene>
<feature type="compositionally biased region" description="Polar residues" evidence="1">
    <location>
        <begin position="9"/>
        <end position="25"/>
    </location>
</feature>
<keyword evidence="3" id="KW-1185">Reference proteome</keyword>
<name>A0ABZ0VQH8_9HYPH</name>
<dbReference type="Proteomes" id="UP001322481">
    <property type="component" value="Chromosome"/>
</dbReference>
<accession>A0ABZ0VQH8</accession>